<evidence type="ECO:0000313" key="1">
    <source>
        <dbReference type="EMBL" id="GAA0764972.1"/>
    </source>
</evidence>
<comment type="caution">
    <text evidence="1">The sequence shown here is derived from an EMBL/GenBank/DDBJ whole genome shotgun (WGS) entry which is preliminary data.</text>
</comment>
<proteinExistence type="predicted"/>
<evidence type="ECO:0000313" key="2">
    <source>
        <dbReference type="Proteomes" id="UP001500279"/>
    </source>
</evidence>
<evidence type="ECO:0008006" key="3">
    <source>
        <dbReference type="Google" id="ProtNLM"/>
    </source>
</evidence>
<dbReference type="EMBL" id="BAAAEW010000042">
    <property type="protein sequence ID" value="GAA0764972.1"/>
    <property type="molecule type" value="Genomic_DNA"/>
</dbReference>
<organism evidence="1 2">
    <name type="scientific">Ideonella azotifigens</name>
    <dbReference type="NCBI Taxonomy" id="513160"/>
    <lineage>
        <taxon>Bacteria</taxon>
        <taxon>Pseudomonadati</taxon>
        <taxon>Pseudomonadota</taxon>
        <taxon>Betaproteobacteria</taxon>
        <taxon>Burkholderiales</taxon>
        <taxon>Sphaerotilaceae</taxon>
        <taxon>Ideonella</taxon>
    </lineage>
</organism>
<sequence length="141" mass="14170">MAGLVACLGSAQAAEPAPVMACDQQGSLPAMPPVAPKPIQIHECASFSGGAMAAQVGKSWCEQASHAPFEGAAPPKVTMLASCAPGALAKCDVTTPGGDVVISRHYYLADAGAGGLEGLRKTCEGSGRAVKGMTPGKWTQF</sequence>
<protein>
    <recommendedName>
        <fullName evidence="3">DUF3617 family protein</fullName>
    </recommendedName>
</protein>
<dbReference type="Proteomes" id="UP001500279">
    <property type="component" value="Unassembled WGS sequence"/>
</dbReference>
<reference evidence="2" key="1">
    <citation type="journal article" date="2019" name="Int. J. Syst. Evol. Microbiol.">
        <title>The Global Catalogue of Microorganisms (GCM) 10K type strain sequencing project: providing services to taxonomists for standard genome sequencing and annotation.</title>
        <authorList>
            <consortium name="The Broad Institute Genomics Platform"/>
            <consortium name="The Broad Institute Genome Sequencing Center for Infectious Disease"/>
            <person name="Wu L."/>
            <person name="Ma J."/>
        </authorList>
    </citation>
    <scope>NUCLEOTIDE SEQUENCE [LARGE SCALE GENOMIC DNA]</scope>
    <source>
        <strain evidence="2">JCM 15503</strain>
    </source>
</reference>
<name>A0ABP3VP77_9BURK</name>
<accession>A0ABP3VP77</accession>
<keyword evidence="2" id="KW-1185">Reference proteome</keyword>
<gene>
    <name evidence="1" type="ORF">GCM10009107_51730</name>
</gene>